<gene>
    <name evidence="2" type="ORF">RMAR0315_LOCUS9852</name>
</gene>
<proteinExistence type="predicted"/>
<feature type="region of interest" description="Disordered" evidence="1">
    <location>
        <begin position="47"/>
        <end position="69"/>
    </location>
</feature>
<sequence length="277" mass="31312">MLEVWVATESRSLGFLSSGFHCSELSVLPRTANSRSCPMCLNIRKSKRSAGKNGNQEKSGPAKPVFGGLQGRFLPADSENIAKADEVDEENFDILGDVREGLPSSYFELPEERKWNKRAQAAKKRWADPEYRKKMIQKRNLKKEKGAEDEKKDGDEVGAIDSLSAPQEDEVPAGSDAHALANKLRSEKLESHHRDKTKWMEERLASGAELRDRLNNDEFKAERQEKRKQMAIKRHRKRKDLELRANADEGTDLDSPNDVGNTKGTSDSSFRSVDRTR</sequence>
<feature type="compositionally biased region" description="Basic and acidic residues" evidence="1">
    <location>
        <begin position="184"/>
        <end position="228"/>
    </location>
</feature>
<protein>
    <submittedName>
        <fullName evidence="2">Uncharacterized protein</fullName>
    </submittedName>
</protein>
<name>A0A7S0BPG9_9RHOD</name>
<feature type="compositionally biased region" description="Basic residues" evidence="1">
    <location>
        <begin position="229"/>
        <end position="238"/>
    </location>
</feature>
<dbReference type="AlphaFoldDB" id="A0A7S0BPG9"/>
<evidence type="ECO:0000256" key="1">
    <source>
        <dbReference type="SAM" id="MobiDB-lite"/>
    </source>
</evidence>
<organism evidence="2">
    <name type="scientific">Rhodosorus marinus</name>
    <dbReference type="NCBI Taxonomy" id="101924"/>
    <lineage>
        <taxon>Eukaryota</taxon>
        <taxon>Rhodophyta</taxon>
        <taxon>Stylonematophyceae</taxon>
        <taxon>Stylonematales</taxon>
        <taxon>Stylonemataceae</taxon>
        <taxon>Rhodosorus</taxon>
    </lineage>
</organism>
<feature type="compositionally biased region" description="Basic and acidic residues" evidence="1">
    <location>
        <begin position="143"/>
        <end position="155"/>
    </location>
</feature>
<feature type="compositionally biased region" description="Polar residues" evidence="1">
    <location>
        <begin position="258"/>
        <end position="271"/>
    </location>
</feature>
<dbReference type="EMBL" id="HBEK01018029">
    <property type="protein sequence ID" value="CAD8399859.1"/>
    <property type="molecule type" value="Transcribed_RNA"/>
</dbReference>
<evidence type="ECO:0000313" key="2">
    <source>
        <dbReference type="EMBL" id="CAD8399859.1"/>
    </source>
</evidence>
<feature type="region of interest" description="Disordered" evidence="1">
    <location>
        <begin position="137"/>
        <end position="277"/>
    </location>
</feature>
<reference evidence="2" key="1">
    <citation type="submission" date="2021-01" db="EMBL/GenBank/DDBJ databases">
        <authorList>
            <person name="Corre E."/>
            <person name="Pelletier E."/>
            <person name="Niang G."/>
            <person name="Scheremetjew M."/>
            <person name="Finn R."/>
            <person name="Kale V."/>
            <person name="Holt S."/>
            <person name="Cochrane G."/>
            <person name="Meng A."/>
            <person name="Brown T."/>
            <person name="Cohen L."/>
        </authorList>
    </citation>
    <scope>NUCLEOTIDE SEQUENCE</scope>
    <source>
        <strain evidence="2">UTEX LB 2760</strain>
    </source>
</reference>
<accession>A0A7S0BPG9</accession>